<evidence type="ECO:0000313" key="3">
    <source>
        <dbReference type="Proteomes" id="UP000515811"/>
    </source>
</evidence>
<sequence>MSSTGFYRAFEERFYAPRSMIKELRKQYLPFIEPLRQLYPGAASFDIGCGRGEWLELMLEHGFNPFGMDLDEGMLQAARELKLPALQGDAVAHLRSLSDESMAVISAFHVVEHITFEQLRTVITESKRVLMPGGLLIMETPNPENIVVATRNFYLDPTHIRPIPPMLLQYIADYEGYARSRVVRLQERPDLRTATDIRIIDILSGVSPDYAVVAQKSIDSAMALNFDAPFNAEYGVNLDALCMRYESFKEEKISSLVEMKGVTAELVRHSQDLLRRVSELDMNQKSLLEKMHELEGRHDALLKSSSWRITAPLRKILSIFSK</sequence>
<dbReference type="AlphaFoldDB" id="A0A7G9RQV9"/>
<proteinExistence type="predicted"/>
<dbReference type="SUPFAM" id="SSF53335">
    <property type="entry name" value="S-adenosyl-L-methionine-dependent methyltransferases"/>
    <property type="match status" value="1"/>
</dbReference>
<organism evidence="2 3">
    <name type="scientific">Diaphorobacter ruginosibacter</name>
    <dbReference type="NCBI Taxonomy" id="1715720"/>
    <lineage>
        <taxon>Bacteria</taxon>
        <taxon>Pseudomonadati</taxon>
        <taxon>Pseudomonadota</taxon>
        <taxon>Betaproteobacteria</taxon>
        <taxon>Burkholderiales</taxon>
        <taxon>Comamonadaceae</taxon>
        <taxon>Diaphorobacter</taxon>
    </lineage>
</organism>
<evidence type="ECO:0000313" key="2">
    <source>
        <dbReference type="EMBL" id="QNN57984.1"/>
    </source>
</evidence>
<feature type="domain" description="Methyltransferase type 11" evidence="1">
    <location>
        <begin position="46"/>
        <end position="138"/>
    </location>
</feature>
<dbReference type="GO" id="GO:0008757">
    <property type="term" value="F:S-adenosylmethionine-dependent methyltransferase activity"/>
    <property type="evidence" value="ECO:0007669"/>
    <property type="project" value="InterPro"/>
</dbReference>
<dbReference type="InterPro" id="IPR013216">
    <property type="entry name" value="Methyltransf_11"/>
</dbReference>
<dbReference type="RefSeq" id="WP_187598229.1">
    <property type="nucleotide sequence ID" value="NZ_CP060714.1"/>
</dbReference>
<keyword evidence="2" id="KW-0489">Methyltransferase</keyword>
<dbReference type="CDD" id="cd02440">
    <property type="entry name" value="AdoMet_MTases"/>
    <property type="match status" value="1"/>
</dbReference>
<name>A0A7G9RQV9_9BURK</name>
<keyword evidence="2" id="KW-0808">Transferase</keyword>
<reference evidence="2 3" key="1">
    <citation type="submission" date="2020-08" db="EMBL/GenBank/DDBJ databases">
        <title>Genome sequence of Diaphorobacter ruginosibacter DSM 27467T.</title>
        <authorList>
            <person name="Hyun D.-W."/>
            <person name="Bae J.-W."/>
        </authorList>
    </citation>
    <scope>NUCLEOTIDE SEQUENCE [LARGE SCALE GENOMIC DNA]</scope>
    <source>
        <strain evidence="2 3">DSM 27467</strain>
    </source>
</reference>
<protein>
    <submittedName>
        <fullName evidence="2">Methyltransferase domain-containing protein</fullName>
    </submittedName>
</protein>
<accession>A0A7G9RQV9</accession>
<evidence type="ECO:0000259" key="1">
    <source>
        <dbReference type="Pfam" id="PF08241"/>
    </source>
</evidence>
<gene>
    <name evidence="2" type="ORF">H9K76_03670</name>
</gene>
<dbReference type="EMBL" id="CP060714">
    <property type="protein sequence ID" value="QNN57984.1"/>
    <property type="molecule type" value="Genomic_DNA"/>
</dbReference>
<dbReference type="GO" id="GO:0032259">
    <property type="term" value="P:methylation"/>
    <property type="evidence" value="ECO:0007669"/>
    <property type="project" value="UniProtKB-KW"/>
</dbReference>
<dbReference type="Proteomes" id="UP000515811">
    <property type="component" value="Chromosome"/>
</dbReference>
<dbReference type="InterPro" id="IPR029063">
    <property type="entry name" value="SAM-dependent_MTases_sf"/>
</dbReference>
<keyword evidence="3" id="KW-1185">Reference proteome</keyword>
<dbReference type="Gene3D" id="3.40.50.150">
    <property type="entry name" value="Vaccinia Virus protein VP39"/>
    <property type="match status" value="1"/>
</dbReference>
<dbReference type="Pfam" id="PF08241">
    <property type="entry name" value="Methyltransf_11"/>
    <property type="match status" value="1"/>
</dbReference>
<dbReference type="KEGG" id="drg:H9K76_03670"/>